<name>A0A1T4RX32_9BACT</name>
<reference evidence="1 2" key="1">
    <citation type="submission" date="2017-02" db="EMBL/GenBank/DDBJ databases">
        <authorList>
            <person name="Peterson S.W."/>
        </authorList>
    </citation>
    <scope>NUCLEOTIDE SEQUENCE [LARGE SCALE GENOMIC DNA]</scope>
    <source>
        <strain evidence="1 2">ATCC 43854</strain>
    </source>
</reference>
<dbReference type="EMBL" id="FUWU01000094">
    <property type="protein sequence ID" value="SKA20579.1"/>
    <property type="molecule type" value="Genomic_DNA"/>
</dbReference>
<sequence>MKKLVIVSVPYKPFMSVIKDGCTLPNVEFLIIERKKHFVWKILFRIFLFLKCFRLALRCKISNSNYRDFQNYAKDPDVKFLFWSPFFLSWWYAMGRLAPRQEKAVFCWAPLGIANQNSFDFFYKKTRALGFDFFTMNSSDAKKYNMHLTTQVYRRWENLEQITSETDFYFLGKCKGREKKLEQIQKALLERNFKVDFKIFENNIENPISFEENVLNAMHSRCIVDVVAFSGIYKQTDMTLRPLEALFLGKKLLTNYSAIKDMDFYCPKNIYVIDAENLNLDGIDEFMRTPIVLIDEKIVDQYEVNFWLAKYFLGNCK</sequence>
<evidence type="ECO:0000313" key="2">
    <source>
        <dbReference type="Proteomes" id="UP000190449"/>
    </source>
</evidence>
<protein>
    <submittedName>
        <fullName evidence="1">Uncharacterized protein</fullName>
    </submittedName>
</protein>
<dbReference type="AlphaFoldDB" id="A0A1T4RX32"/>
<dbReference type="STRING" id="28122.SAMN02745108_02889"/>
<organism evidence="1 2">
    <name type="scientific">Fibrobacter intestinalis</name>
    <dbReference type="NCBI Taxonomy" id="28122"/>
    <lineage>
        <taxon>Bacteria</taxon>
        <taxon>Pseudomonadati</taxon>
        <taxon>Fibrobacterota</taxon>
        <taxon>Fibrobacteria</taxon>
        <taxon>Fibrobacterales</taxon>
        <taxon>Fibrobacteraceae</taxon>
        <taxon>Fibrobacter</taxon>
    </lineage>
</organism>
<gene>
    <name evidence="1" type="ORF">SAMN02745108_02889</name>
</gene>
<proteinExistence type="predicted"/>
<dbReference type="Proteomes" id="UP000190449">
    <property type="component" value="Unassembled WGS sequence"/>
</dbReference>
<evidence type="ECO:0000313" key="1">
    <source>
        <dbReference type="EMBL" id="SKA20579.1"/>
    </source>
</evidence>
<accession>A0A1T4RX32</accession>